<dbReference type="EMBL" id="CAIY01000054">
    <property type="protein sequence ID" value="CCH67721.1"/>
    <property type="molecule type" value="Genomic_DNA"/>
</dbReference>
<gene>
    <name evidence="1" type="ORF">RINTHH_15660</name>
</gene>
<dbReference type="AlphaFoldDB" id="M1X5Z6"/>
<comment type="caution">
    <text evidence="1">The sequence shown here is derived from an EMBL/GenBank/DDBJ whole genome shotgun (WGS) entry which is preliminary data.</text>
</comment>
<protein>
    <submittedName>
        <fullName evidence="1">Uncharacterized protein</fullName>
    </submittedName>
</protein>
<sequence>MITASAFNKLCNPVAILNRASRKYNCMNINKSAKCYQELKIKNILYGNSVAGVCY</sequence>
<organism evidence="1 2">
    <name type="scientific">Richelia intracellularis HH01</name>
    <dbReference type="NCBI Taxonomy" id="1165094"/>
    <lineage>
        <taxon>Bacteria</taxon>
        <taxon>Bacillati</taxon>
        <taxon>Cyanobacteriota</taxon>
        <taxon>Cyanophyceae</taxon>
        <taxon>Nostocales</taxon>
        <taxon>Nostocaceae</taxon>
        <taxon>Richelia</taxon>
    </lineage>
</organism>
<reference evidence="2" key="2">
    <citation type="submission" date="2016-01" db="EMBL/GenBank/DDBJ databases">
        <title>Diatom-associated endosymboitic cyanobacterium lacks core nitrogen metabolism enzymes.</title>
        <authorList>
            <person name="Hilton J.A."/>
            <person name="Foster R.A."/>
            <person name="Tripp H.J."/>
            <person name="Carter B.J."/>
            <person name="Zehr J.P."/>
            <person name="Villareal T.A."/>
        </authorList>
    </citation>
    <scope>NUCLEOTIDE SEQUENCE [LARGE SCALE GENOMIC DNA]</scope>
    <source>
        <strain evidence="2">HH01</strain>
    </source>
</reference>
<name>M1X5Z6_9NOST</name>
<dbReference type="Proteomes" id="UP000053051">
    <property type="component" value="Unassembled WGS sequence"/>
</dbReference>
<proteinExistence type="predicted"/>
<evidence type="ECO:0000313" key="1">
    <source>
        <dbReference type="EMBL" id="CCH67721.1"/>
    </source>
</evidence>
<evidence type="ECO:0000313" key="2">
    <source>
        <dbReference type="Proteomes" id="UP000053051"/>
    </source>
</evidence>
<keyword evidence="2" id="KW-1185">Reference proteome</keyword>
<accession>M1X5Z6</accession>
<reference evidence="1 2" key="1">
    <citation type="submission" date="2012-05" db="EMBL/GenBank/DDBJ databases">
        <authorList>
            <person name="Hilton J."/>
        </authorList>
    </citation>
    <scope>NUCLEOTIDE SEQUENCE [LARGE SCALE GENOMIC DNA]</scope>
    <source>
        <strain evidence="1 2">HH01</strain>
    </source>
</reference>